<proteinExistence type="predicted"/>
<evidence type="ECO:0000313" key="3">
    <source>
        <dbReference type="Proteomes" id="UP000580250"/>
    </source>
</evidence>
<dbReference type="Proteomes" id="UP000580250">
    <property type="component" value="Unassembled WGS sequence"/>
</dbReference>
<gene>
    <name evidence="2" type="ORF">MENT_LOCUS34534</name>
</gene>
<comment type="caution">
    <text evidence="2">The sequence shown here is derived from an EMBL/GenBank/DDBJ whole genome shotgun (WGS) entry which is preliminary data.</text>
</comment>
<dbReference type="InterPro" id="IPR019421">
    <property type="entry name" value="7TM_GPCR_serpentine_rcpt_Srd"/>
</dbReference>
<keyword evidence="1" id="KW-1133">Transmembrane helix</keyword>
<feature type="transmembrane region" description="Helical" evidence="1">
    <location>
        <begin position="111"/>
        <end position="131"/>
    </location>
</feature>
<feature type="transmembrane region" description="Helical" evidence="1">
    <location>
        <begin position="48"/>
        <end position="70"/>
    </location>
</feature>
<name>A0A6V7W6J0_MELEN</name>
<dbReference type="SUPFAM" id="SSF81321">
    <property type="entry name" value="Family A G protein-coupled receptor-like"/>
    <property type="match status" value="1"/>
</dbReference>
<reference evidence="2 3" key="1">
    <citation type="submission" date="2020-08" db="EMBL/GenBank/DDBJ databases">
        <authorList>
            <person name="Koutsovoulos G."/>
            <person name="Danchin GJ E."/>
        </authorList>
    </citation>
    <scope>NUCLEOTIDE SEQUENCE [LARGE SCALE GENOMIC DNA]</scope>
</reference>
<keyword evidence="1" id="KW-0472">Membrane</keyword>
<evidence type="ECO:0000313" key="2">
    <source>
        <dbReference type="EMBL" id="CAD2182328.1"/>
    </source>
</evidence>
<keyword evidence="1" id="KW-0812">Transmembrane</keyword>
<organism evidence="2 3">
    <name type="scientific">Meloidogyne enterolobii</name>
    <name type="common">Root-knot nematode worm</name>
    <name type="synonym">Meloidogyne mayaguensis</name>
    <dbReference type="NCBI Taxonomy" id="390850"/>
    <lineage>
        <taxon>Eukaryota</taxon>
        <taxon>Metazoa</taxon>
        <taxon>Ecdysozoa</taxon>
        <taxon>Nematoda</taxon>
        <taxon>Chromadorea</taxon>
        <taxon>Rhabditida</taxon>
        <taxon>Tylenchina</taxon>
        <taxon>Tylenchomorpha</taxon>
        <taxon>Tylenchoidea</taxon>
        <taxon>Meloidogynidae</taxon>
        <taxon>Meloidogyninae</taxon>
        <taxon>Meloidogyne</taxon>
    </lineage>
</organism>
<feature type="transmembrane region" description="Helical" evidence="1">
    <location>
        <begin position="190"/>
        <end position="212"/>
    </location>
</feature>
<protein>
    <submittedName>
        <fullName evidence="2">Uncharacterized protein</fullName>
    </submittedName>
</protein>
<dbReference type="EMBL" id="CAJEWN010000428">
    <property type="protein sequence ID" value="CAD2182328.1"/>
    <property type="molecule type" value="Genomic_DNA"/>
</dbReference>
<dbReference type="OrthoDB" id="5895487at2759"/>
<evidence type="ECO:0000256" key="1">
    <source>
        <dbReference type="SAM" id="Phobius"/>
    </source>
</evidence>
<feature type="transmembrane region" description="Helical" evidence="1">
    <location>
        <begin position="12"/>
        <end position="36"/>
    </location>
</feature>
<dbReference type="Gene3D" id="1.20.1070.10">
    <property type="entry name" value="Rhodopsin 7-helix transmembrane proteins"/>
    <property type="match status" value="1"/>
</dbReference>
<dbReference type="Pfam" id="PF10317">
    <property type="entry name" value="7TM_GPCR_Srd"/>
    <property type="match status" value="1"/>
</dbReference>
<sequence length="230" mass="27174">MDFYPIICNIIFVFWLYIGNLNLHGLCVQFIYRYLVLNRKMKINFRRYLFLLSITLILQLFYILYISLIVTPYSFGGIKYFANFNKTLPFIQYKTGNMTFLQSLPLVLREIFPYLPMILLEILPYFIIIVFGFKMVRYVNSNTNFDGNLKRLNNLLTKVLIILAVVPFINQTGNLFFAIFPKTNNNTTNIIRILFFISSHFIPVFNPIICILTNTPYRNAVFNRAQIHPQ</sequence>
<accession>A0A6V7W6J0</accession>
<dbReference type="AlphaFoldDB" id="A0A6V7W6J0"/>
<feature type="transmembrane region" description="Helical" evidence="1">
    <location>
        <begin position="152"/>
        <end position="170"/>
    </location>
</feature>